<dbReference type="Proteomes" id="UP000012073">
    <property type="component" value="Unassembled WGS sequence"/>
</dbReference>
<dbReference type="InterPro" id="IPR036322">
    <property type="entry name" value="WD40_repeat_dom_sf"/>
</dbReference>
<feature type="region of interest" description="Disordered" evidence="5">
    <location>
        <begin position="545"/>
        <end position="609"/>
    </location>
</feature>
<proteinExistence type="predicted"/>
<dbReference type="AlphaFoldDB" id="R7QF57"/>
<evidence type="ECO:0000256" key="1">
    <source>
        <dbReference type="ARBA" id="ARBA00004123"/>
    </source>
</evidence>
<accession>R7QF57</accession>
<dbReference type="GeneID" id="17323946"/>
<evidence type="ECO:0000313" key="7">
    <source>
        <dbReference type="Proteomes" id="UP000012073"/>
    </source>
</evidence>
<protein>
    <submittedName>
        <fullName evidence="6">Uncharacterized protein</fullName>
    </submittedName>
</protein>
<dbReference type="OrthoDB" id="196858at2759"/>
<gene>
    <name evidence="6" type="ORF">CHC_T00004831001</name>
</gene>
<comment type="subcellular location">
    <subcellularLocation>
        <location evidence="1">Nucleus</location>
    </subcellularLocation>
</comment>
<dbReference type="Pfam" id="PF00400">
    <property type="entry name" value="WD40"/>
    <property type="match status" value="1"/>
</dbReference>
<evidence type="ECO:0000256" key="5">
    <source>
        <dbReference type="SAM" id="MobiDB-lite"/>
    </source>
</evidence>
<feature type="region of interest" description="Disordered" evidence="5">
    <location>
        <begin position="269"/>
        <end position="295"/>
    </location>
</feature>
<dbReference type="SMART" id="SM00320">
    <property type="entry name" value="WD40"/>
    <property type="match status" value="6"/>
</dbReference>
<dbReference type="Gramene" id="CDF36403">
    <property type="protein sequence ID" value="CDF36403"/>
    <property type="gene ID" value="CHC_T00004831001"/>
</dbReference>
<dbReference type="KEGG" id="ccp:CHC_T00004831001"/>
<evidence type="ECO:0000256" key="2">
    <source>
        <dbReference type="ARBA" id="ARBA00022574"/>
    </source>
</evidence>
<evidence type="ECO:0000256" key="3">
    <source>
        <dbReference type="ARBA" id="ARBA00022737"/>
    </source>
</evidence>
<keyword evidence="3" id="KW-0677">Repeat</keyword>
<keyword evidence="7" id="KW-1185">Reference proteome</keyword>
<dbReference type="InterPro" id="IPR037850">
    <property type="entry name" value="RBBP5/Swd1"/>
</dbReference>
<dbReference type="PhylomeDB" id="R7QF57"/>
<dbReference type="RefSeq" id="XP_005716222.1">
    <property type="nucleotide sequence ID" value="XM_005716165.1"/>
</dbReference>
<dbReference type="Gene3D" id="2.130.10.10">
    <property type="entry name" value="YVTN repeat-like/Quinoprotein amine dehydrogenase"/>
    <property type="match status" value="2"/>
</dbReference>
<dbReference type="GO" id="GO:0048188">
    <property type="term" value="C:Set1C/COMPASS complex"/>
    <property type="evidence" value="ECO:0007669"/>
    <property type="project" value="InterPro"/>
</dbReference>
<reference evidence="7" key="1">
    <citation type="journal article" date="2013" name="Proc. Natl. Acad. Sci. U.S.A.">
        <title>Genome structure and metabolic features in the red seaweed Chondrus crispus shed light on evolution of the Archaeplastida.</title>
        <authorList>
            <person name="Collen J."/>
            <person name="Porcel B."/>
            <person name="Carre W."/>
            <person name="Ball S.G."/>
            <person name="Chaparro C."/>
            <person name="Tonon T."/>
            <person name="Barbeyron T."/>
            <person name="Michel G."/>
            <person name="Noel B."/>
            <person name="Valentin K."/>
            <person name="Elias M."/>
            <person name="Artiguenave F."/>
            <person name="Arun A."/>
            <person name="Aury J.M."/>
            <person name="Barbosa-Neto J.F."/>
            <person name="Bothwell J.H."/>
            <person name="Bouget F.Y."/>
            <person name="Brillet L."/>
            <person name="Cabello-Hurtado F."/>
            <person name="Capella-Gutierrez S."/>
            <person name="Charrier B."/>
            <person name="Cladiere L."/>
            <person name="Cock J.M."/>
            <person name="Coelho S.M."/>
            <person name="Colleoni C."/>
            <person name="Czjzek M."/>
            <person name="Da Silva C."/>
            <person name="Delage L."/>
            <person name="Denoeud F."/>
            <person name="Deschamps P."/>
            <person name="Dittami S.M."/>
            <person name="Gabaldon T."/>
            <person name="Gachon C.M."/>
            <person name="Groisillier A."/>
            <person name="Herve C."/>
            <person name="Jabbari K."/>
            <person name="Katinka M."/>
            <person name="Kloareg B."/>
            <person name="Kowalczyk N."/>
            <person name="Labadie K."/>
            <person name="Leblanc C."/>
            <person name="Lopez P.J."/>
            <person name="McLachlan D.H."/>
            <person name="Meslet-Cladiere L."/>
            <person name="Moustafa A."/>
            <person name="Nehr Z."/>
            <person name="Nyvall Collen P."/>
            <person name="Panaud O."/>
            <person name="Partensky F."/>
            <person name="Poulain J."/>
            <person name="Rensing S.A."/>
            <person name="Rousvoal S."/>
            <person name="Samson G."/>
            <person name="Symeonidi A."/>
            <person name="Weissenbach J."/>
            <person name="Zambounis A."/>
            <person name="Wincker P."/>
            <person name="Boyen C."/>
        </authorList>
    </citation>
    <scope>NUCLEOTIDE SEQUENCE [LARGE SCALE GENOMIC DNA]</scope>
    <source>
        <strain evidence="7">cv. Stackhouse</strain>
    </source>
</reference>
<feature type="compositionally biased region" description="Basic residues" evidence="5">
    <location>
        <begin position="575"/>
        <end position="593"/>
    </location>
</feature>
<dbReference type="EMBL" id="HG001777">
    <property type="protein sequence ID" value="CDF36403.1"/>
    <property type="molecule type" value="Genomic_DNA"/>
</dbReference>
<dbReference type="STRING" id="2769.R7QF57"/>
<name>R7QF57_CHOCR</name>
<dbReference type="PANTHER" id="PTHR44040">
    <property type="entry name" value="RETINOBLASTOMA-BINDING PROTEIN 5"/>
    <property type="match status" value="1"/>
</dbReference>
<dbReference type="SUPFAM" id="SSF50978">
    <property type="entry name" value="WD40 repeat-like"/>
    <property type="match status" value="1"/>
</dbReference>
<dbReference type="InterPro" id="IPR001680">
    <property type="entry name" value="WD40_rpt"/>
</dbReference>
<organism evidence="6 7">
    <name type="scientific">Chondrus crispus</name>
    <name type="common">Carrageen Irish moss</name>
    <name type="synonym">Polymorpha crispa</name>
    <dbReference type="NCBI Taxonomy" id="2769"/>
    <lineage>
        <taxon>Eukaryota</taxon>
        <taxon>Rhodophyta</taxon>
        <taxon>Florideophyceae</taxon>
        <taxon>Rhodymeniophycidae</taxon>
        <taxon>Gigartinales</taxon>
        <taxon>Gigartinaceae</taxon>
        <taxon>Chondrus</taxon>
    </lineage>
</organism>
<dbReference type="InterPro" id="IPR015943">
    <property type="entry name" value="WD40/YVTN_repeat-like_dom_sf"/>
</dbReference>
<keyword evidence="2" id="KW-0853">WD repeat</keyword>
<evidence type="ECO:0000313" key="6">
    <source>
        <dbReference type="EMBL" id="CDF36403.1"/>
    </source>
</evidence>
<evidence type="ECO:0000256" key="4">
    <source>
        <dbReference type="ARBA" id="ARBA00023242"/>
    </source>
</evidence>
<dbReference type="PANTHER" id="PTHR44040:SF1">
    <property type="entry name" value="RETINOBLASTOMA-BINDING PROTEIN 5"/>
    <property type="match status" value="1"/>
</dbReference>
<keyword evidence="4" id="KW-0539">Nucleus</keyword>
<sequence length="655" mass="72188">MNRALLNPFASQDLPKGVEDILERDKATCVCFNRHGNLLAVGTVHGHVTLWDFDTRSVAAILETGRDDALRILDVAFPAPGNGSAVLVAYHPSTVRVFDTLSARVLCELTFEKQILNVVPHPRHALVAIVVLRNAHPLILHLRQGVYHIPDAAFHHVHDPSVLLLAPAKNGQHLGLAPSCSFKSPERPHNSFGNKTFSSLPVSGDNIKFSVLCAKEEFENGVCKEKKGGRKKSPFCVAFTRSGDRIFRGGPNGLIRSFKLIKRRENGFDEDTTEVTENGDGKSLPNAEQDEYPPDNDIQTASCVSIITVQGRSAVRAIVVSRKNGKVLVNSHDRCMRQFLRDQLLQRELDKPSNTIPVVEPVTTFTEIVNKTQCISACFSSDGEYVVGGMEGTEHKIHIWRAVDGHLELTLEGAREGVSQIQWHPLRGVIVSLGIGMGQVYIWAKNVTENWSAFATEFSELEANEEYIEAEDEFDLKEPEDEETRLRAREAAEAAEVDVVSYEDSGWFSSDSEERDTYFYVPAEPIPDESDSAPSLVNELINARLREKRRPKSPSPALENGSNHIRTKPREYKRTKQGGSRPAKRPKHGKRKSASGDSSGGEPIALTSADDDCLVIPVKNYTAVIQEEGVDVKEFNGTMKPVAADGMEVDGSSAG</sequence>